<reference evidence="2 3" key="2">
    <citation type="submission" date="2015-05" db="EMBL/GenBank/DDBJ databases">
        <authorList>
            <person name="Morales-Cruz A."/>
            <person name="Amrine K.C."/>
            <person name="Cantu D."/>
        </authorList>
    </citation>
    <scope>NUCLEOTIDE SEQUENCE [LARGE SCALE GENOMIC DNA]</scope>
    <source>
        <strain evidence="2">UCRPC4</strain>
    </source>
</reference>
<dbReference type="AlphaFoldDB" id="A0A0G2GZD7"/>
<sequence length="593" mass="66492">MPDLPSNPDDESIAADAADAILVAIMASVDTLEDLFSTALINRGFYLTFKRHELQLTQDVLFKTSPAAWELREMCPPKSHFSAWPQEIPVTEYTSSAYYSYYKSDYAVLTTLKSLMLTRCQTLLRMETIIGLAGMNEQRSKELDDAFWRISSFCVIFGSGKNREHDIIGQLDWLRGGEFVRESAMCPCRPTSITTEDMFDPDSALLNPPESFGKGNGYHGISATQLYDMLEIWNCLGVLLQPLSTDVLQAKHQGVLQKYVGSDTNRELETLEEWICYILTLGPSTVLSLCPTAPDVTGPSFARAKVCGWTKWTPPELGYSRSAFLKEAVTRLYSERLAALASPQSLYTRARQPNDNIAPASKSSRSPTTRNRQLALAVELRQTKQESFTNPSTDCRLHRTFSTERPMSVYPQIMSQLTQPQQTCDIVDSPQTYDYDLASNPQDLNYHLRSLSDPTPYSGNDPSTETSNHADPIETALDALTSDFGFSIEEAAWALQKCENGQRIQIDRAVDLLLRQRELGHSTAKKLGKWMVTLQSRTTLRFNTYYPGLPKTLVQSVKALSSLSPTNSSSYHGSCVISYLYVFFKEGLLVFQQ</sequence>
<accession>A0A0G2GZD7</accession>
<dbReference type="EMBL" id="LCWF01000080">
    <property type="protein sequence ID" value="KKY21960.1"/>
    <property type="molecule type" value="Genomic_DNA"/>
</dbReference>
<gene>
    <name evidence="2" type="ORF">UCRPC4_g03376</name>
</gene>
<dbReference type="OrthoDB" id="5376710at2759"/>
<name>A0A0G2GZD7_PHACM</name>
<evidence type="ECO:0000313" key="2">
    <source>
        <dbReference type="EMBL" id="KKY21960.1"/>
    </source>
</evidence>
<feature type="compositionally biased region" description="Polar residues" evidence="1">
    <location>
        <begin position="452"/>
        <end position="469"/>
    </location>
</feature>
<evidence type="ECO:0000256" key="1">
    <source>
        <dbReference type="SAM" id="MobiDB-lite"/>
    </source>
</evidence>
<feature type="region of interest" description="Disordered" evidence="1">
    <location>
        <begin position="350"/>
        <end position="372"/>
    </location>
</feature>
<protein>
    <submittedName>
        <fullName evidence="2">Putative f-box domain protein</fullName>
    </submittedName>
</protein>
<dbReference type="Proteomes" id="UP000053317">
    <property type="component" value="Unassembled WGS sequence"/>
</dbReference>
<feature type="region of interest" description="Disordered" evidence="1">
    <location>
        <begin position="445"/>
        <end position="470"/>
    </location>
</feature>
<keyword evidence="3" id="KW-1185">Reference proteome</keyword>
<organism evidence="2 3">
    <name type="scientific">Phaeomoniella chlamydospora</name>
    <name type="common">Phaeoacremonium chlamydosporum</name>
    <dbReference type="NCBI Taxonomy" id="158046"/>
    <lineage>
        <taxon>Eukaryota</taxon>
        <taxon>Fungi</taxon>
        <taxon>Dikarya</taxon>
        <taxon>Ascomycota</taxon>
        <taxon>Pezizomycotina</taxon>
        <taxon>Eurotiomycetes</taxon>
        <taxon>Chaetothyriomycetidae</taxon>
        <taxon>Phaeomoniellales</taxon>
        <taxon>Phaeomoniellaceae</taxon>
        <taxon>Phaeomoniella</taxon>
    </lineage>
</organism>
<reference evidence="2 3" key="1">
    <citation type="submission" date="2015-05" db="EMBL/GenBank/DDBJ databases">
        <title>Distinctive expansion of gene families associated with plant cell wall degradation and secondary metabolism in the genomes of grapevine trunk pathogens.</title>
        <authorList>
            <person name="Lawrence D.P."/>
            <person name="Travadon R."/>
            <person name="Rolshausen P.E."/>
            <person name="Baumgartner K."/>
        </authorList>
    </citation>
    <scope>NUCLEOTIDE SEQUENCE [LARGE SCALE GENOMIC DNA]</scope>
    <source>
        <strain evidence="2">UCRPC4</strain>
    </source>
</reference>
<comment type="caution">
    <text evidence="2">The sequence shown here is derived from an EMBL/GenBank/DDBJ whole genome shotgun (WGS) entry which is preliminary data.</text>
</comment>
<evidence type="ECO:0000313" key="3">
    <source>
        <dbReference type="Proteomes" id="UP000053317"/>
    </source>
</evidence>
<proteinExistence type="predicted"/>